<dbReference type="InterPro" id="IPR035919">
    <property type="entry name" value="EAL_sf"/>
</dbReference>
<dbReference type="Proteomes" id="UP000182054">
    <property type="component" value="Unassembled WGS sequence"/>
</dbReference>
<dbReference type="SMART" id="SM00052">
    <property type="entry name" value="EAL"/>
    <property type="match status" value="1"/>
</dbReference>
<organism evidence="2 3">
    <name type="scientific">Rhodococcoides kroppenstedtii</name>
    <dbReference type="NCBI Taxonomy" id="293050"/>
    <lineage>
        <taxon>Bacteria</taxon>
        <taxon>Bacillati</taxon>
        <taxon>Actinomycetota</taxon>
        <taxon>Actinomycetes</taxon>
        <taxon>Mycobacteriales</taxon>
        <taxon>Nocardiaceae</taxon>
        <taxon>Rhodococcoides</taxon>
    </lineage>
</organism>
<dbReference type="PROSITE" id="PS50883">
    <property type="entry name" value="EAL"/>
    <property type="match status" value="1"/>
</dbReference>
<evidence type="ECO:0000259" key="1">
    <source>
        <dbReference type="PROSITE" id="PS50883"/>
    </source>
</evidence>
<dbReference type="InterPro" id="IPR050706">
    <property type="entry name" value="Cyclic-di-GMP_PDE-like"/>
</dbReference>
<feature type="domain" description="EAL" evidence="1">
    <location>
        <begin position="1"/>
        <end position="242"/>
    </location>
</feature>
<accession>A0A1I0SJL8</accession>
<evidence type="ECO:0000313" key="3">
    <source>
        <dbReference type="Proteomes" id="UP000182054"/>
    </source>
</evidence>
<dbReference type="AlphaFoldDB" id="A0A1I0SJL8"/>
<proteinExistence type="predicted"/>
<name>A0A1I0SJL8_9NOCA</name>
<dbReference type="RefSeq" id="WP_068365455.1">
    <property type="nucleotide sequence ID" value="NZ_FOJN01000001.1"/>
</dbReference>
<dbReference type="GeneID" id="85484407"/>
<dbReference type="EMBL" id="FOJN01000001">
    <property type="protein sequence ID" value="SFA39698.1"/>
    <property type="molecule type" value="Genomic_DNA"/>
</dbReference>
<dbReference type="GO" id="GO:0071111">
    <property type="term" value="F:cyclic-guanylate-specific phosphodiesterase activity"/>
    <property type="evidence" value="ECO:0007669"/>
    <property type="project" value="InterPro"/>
</dbReference>
<dbReference type="CDD" id="cd01948">
    <property type="entry name" value="EAL"/>
    <property type="match status" value="1"/>
</dbReference>
<reference evidence="2 3" key="1">
    <citation type="submission" date="2016-10" db="EMBL/GenBank/DDBJ databases">
        <authorList>
            <person name="de Groot N.N."/>
        </authorList>
    </citation>
    <scope>NUCLEOTIDE SEQUENCE [LARGE SCALE GENOMIC DNA]</scope>
    <source>
        <strain evidence="2 3">DSM 44908</strain>
    </source>
</reference>
<dbReference type="Gene3D" id="3.20.20.450">
    <property type="entry name" value="EAL domain"/>
    <property type="match status" value="1"/>
</dbReference>
<dbReference type="PANTHER" id="PTHR33121">
    <property type="entry name" value="CYCLIC DI-GMP PHOSPHODIESTERASE PDEF"/>
    <property type="match status" value="1"/>
</dbReference>
<sequence length="430" mass="45170">MTPALPDVVEVRSLYQPVVDLTTRAMVGVEALARGPAGSPFERPEELFAAARAAGRLREIDWLCRVSALRGALSAPLPPGQVLFVNIEPGVTDGFVPPDAVDLLQRAEQLSVVVEITERDLLVDPAALLRAVDRTRGRGWMIAVDDVGADTASLALLPFLEPDVIKLDMSFTQARAADDTASVVSAVAAESGRTGARVLAEGIETEQHLRLALDLGAGLGQGYLFGEPAPLPRRAPEPTRSVATLDTTADTAPVGTAVGITARRRPQATPFAVGAASGPLQRADGELVVSLSRRLERQALANGPSTVVLTTIPYAFPLDTEAIDAARGVGTSGALVAVFGRDAHRAALPTLPNLRTMDVAPDDPIAAEYTLIVVSPHLTAGMLARVVHDGPEPGFDYRLTYDRGVVLDAATYLLDRTSAAAPMFGPPVNG</sequence>
<gene>
    <name evidence="2" type="ORF">SAMN05444374_101347</name>
</gene>
<dbReference type="OrthoDB" id="3278016at2"/>
<protein>
    <submittedName>
        <fullName evidence="2">EAL domain, c-di-GMP-specific phosphodiesterase class I (Or its enzymatically inactive variant)</fullName>
    </submittedName>
</protein>
<dbReference type="PANTHER" id="PTHR33121:SF76">
    <property type="entry name" value="SIGNALING PROTEIN"/>
    <property type="match status" value="1"/>
</dbReference>
<dbReference type="InterPro" id="IPR001633">
    <property type="entry name" value="EAL_dom"/>
</dbReference>
<dbReference type="Pfam" id="PF00563">
    <property type="entry name" value="EAL"/>
    <property type="match status" value="1"/>
</dbReference>
<evidence type="ECO:0000313" key="2">
    <source>
        <dbReference type="EMBL" id="SFA39698.1"/>
    </source>
</evidence>
<dbReference type="SUPFAM" id="SSF141868">
    <property type="entry name" value="EAL domain-like"/>
    <property type="match status" value="1"/>
</dbReference>